<dbReference type="AlphaFoldDB" id="A0A0F8UZG1"/>
<protein>
    <recommendedName>
        <fullName evidence="3">Mating locus protein</fullName>
    </recommendedName>
</protein>
<sequence length="248" mass="28422">MDPFTRALLSFLETSIGNANLSPEQREQAAYIKASFPVHGNSYRLMAQIAALFNGQVLIHPSHRGNGLKEGGQMPVCRDAKYLQAIVNDYHVTPTISDFEGHPIELMSILEPDIEAMVEGAERFKFHQALLKMEKKANEDLARYTKKYGYHFILRAGLKQYYLTKTVAENINFLRQDPRGDQSRMEAQKICYEAMDDHPHLSDREKTILVQATNCVPEDAHQFWSWIEKSRVSYDAMKASISLMNRPR</sequence>
<proteinExistence type="predicted"/>
<evidence type="ECO:0000313" key="2">
    <source>
        <dbReference type="Proteomes" id="UP000034291"/>
    </source>
</evidence>
<dbReference type="STRING" id="308745.A0A0F8UZG1"/>
<accession>A0A0F8UZG1</accession>
<evidence type="ECO:0008006" key="3">
    <source>
        <dbReference type="Google" id="ProtNLM"/>
    </source>
</evidence>
<gene>
    <name evidence="1" type="ORF">ARAM_000111</name>
</gene>
<reference evidence="1 2" key="1">
    <citation type="submission" date="2015-02" db="EMBL/GenBank/DDBJ databases">
        <title>Draft Genome Sequences of Two Closely-Related Aflatoxigenic Aspergillus Species Obtained from the Cote d'Ivoire.</title>
        <authorList>
            <person name="Moore G.G."/>
            <person name="Beltz S.B."/>
            <person name="Mack B.M."/>
        </authorList>
    </citation>
    <scope>NUCLEOTIDE SEQUENCE [LARGE SCALE GENOMIC DNA]</scope>
    <source>
        <strain evidence="1 2">SRRC1468</strain>
    </source>
</reference>
<dbReference type="OrthoDB" id="4397787at2759"/>
<keyword evidence="2" id="KW-1185">Reference proteome</keyword>
<organism evidence="1 2">
    <name type="scientific">Aspergillus rambellii</name>
    <dbReference type="NCBI Taxonomy" id="308745"/>
    <lineage>
        <taxon>Eukaryota</taxon>
        <taxon>Fungi</taxon>
        <taxon>Dikarya</taxon>
        <taxon>Ascomycota</taxon>
        <taxon>Pezizomycotina</taxon>
        <taxon>Eurotiomycetes</taxon>
        <taxon>Eurotiomycetidae</taxon>
        <taxon>Eurotiales</taxon>
        <taxon>Aspergillaceae</taxon>
        <taxon>Aspergillus</taxon>
        <taxon>Aspergillus subgen. Nidulantes</taxon>
    </lineage>
</organism>
<dbReference type="EMBL" id="JZBS01000878">
    <property type="protein sequence ID" value="KKK24904.1"/>
    <property type="molecule type" value="Genomic_DNA"/>
</dbReference>
<name>A0A0F8UZG1_9EURO</name>
<dbReference type="Proteomes" id="UP000034291">
    <property type="component" value="Unassembled WGS sequence"/>
</dbReference>
<evidence type="ECO:0000313" key="1">
    <source>
        <dbReference type="EMBL" id="KKK24904.1"/>
    </source>
</evidence>
<comment type="caution">
    <text evidence="1">The sequence shown here is derived from an EMBL/GenBank/DDBJ whole genome shotgun (WGS) entry which is preliminary data.</text>
</comment>